<protein>
    <recommendedName>
        <fullName evidence="3">Transcription factor domain-containing protein</fullName>
    </recommendedName>
</protein>
<evidence type="ECO:0000313" key="1">
    <source>
        <dbReference type="EMBL" id="CAG9989237.1"/>
    </source>
</evidence>
<reference evidence="2" key="1">
    <citation type="submission" date="2019-06" db="EMBL/GenBank/DDBJ databases">
        <authorList>
            <person name="Broberg M."/>
        </authorList>
    </citation>
    <scope>NUCLEOTIDE SEQUENCE [LARGE SCALE GENOMIC DNA]</scope>
</reference>
<dbReference type="Proteomes" id="UP000754883">
    <property type="component" value="Unassembled WGS sequence"/>
</dbReference>
<comment type="caution">
    <text evidence="1">The sequence shown here is derived from an EMBL/GenBank/DDBJ whole genome shotgun (WGS) entry which is preliminary data.</text>
</comment>
<name>A0A9N9UEJ7_9HYPO</name>
<dbReference type="EMBL" id="CABFNO020001465">
    <property type="protein sequence ID" value="CAG9989237.1"/>
    <property type="molecule type" value="Genomic_DNA"/>
</dbReference>
<reference evidence="1 2" key="2">
    <citation type="submission" date="2021-10" db="EMBL/GenBank/DDBJ databases">
        <authorList>
            <person name="Piombo E."/>
        </authorList>
    </citation>
    <scope>NUCLEOTIDE SEQUENCE [LARGE SCALE GENOMIC DNA]</scope>
</reference>
<dbReference type="OrthoDB" id="654211at2759"/>
<dbReference type="AlphaFoldDB" id="A0A9N9UEJ7"/>
<accession>A0A9N9UEJ7</accession>
<evidence type="ECO:0000313" key="2">
    <source>
        <dbReference type="Proteomes" id="UP000754883"/>
    </source>
</evidence>
<dbReference type="CDD" id="cd12148">
    <property type="entry name" value="fungal_TF_MHR"/>
    <property type="match status" value="1"/>
</dbReference>
<sequence length="536" mass="60340">MSQVLDLLRAASAGKDTPTLSVSNIAKQWVSSCTETYFGPFHDRWPLIHAPLFDETEDDLFIVSTVVMIGSILRHEDSDVRDLALEVHSHLHDYCMKSLIAPQDEDLKNSIWPYETYQLALLNVIAALEFGKPSAIRNANRLLSSITISMRENNIFSAKSVELHQSKHFPGTFSPWIYMGRDRWRWQASVILQLDAYMSLFTSHPPFLRLKELDLGLLATYTLRNSHGLDLFFQRVPYEPKDRQQIKISAVAQTPRGLPTSGALVEDIQTGLSGVVTRLWVWRQNVQLSSNPSPAEVGERVQIENELNEWESKICQLFELLQAPETNPQGVSFLLHAYTGNEDPAKDGWERPVVARISDLLFDISMLYYCISLHLFAAEVPLIHHVSASSAEDEDTRTLFLHWTSSNSARQAICFAVRALQTCERTFSQNPQTSLVLNPMTKLCLTTACVIFHAWVTGPHRTCTCHLGQGATLPNVDLNDQEARQQWILMGGSISVEGTSLCSCASSVWMARFTSVLARDPRIWEFGIEALHKIGS</sequence>
<evidence type="ECO:0008006" key="3">
    <source>
        <dbReference type="Google" id="ProtNLM"/>
    </source>
</evidence>
<keyword evidence="2" id="KW-1185">Reference proteome</keyword>
<gene>
    <name evidence="1" type="ORF">CBYS24578_00014778</name>
</gene>
<proteinExistence type="predicted"/>
<organism evidence="1 2">
    <name type="scientific">Clonostachys byssicola</name>
    <dbReference type="NCBI Taxonomy" id="160290"/>
    <lineage>
        <taxon>Eukaryota</taxon>
        <taxon>Fungi</taxon>
        <taxon>Dikarya</taxon>
        <taxon>Ascomycota</taxon>
        <taxon>Pezizomycotina</taxon>
        <taxon>Sordariomycetes</taxon>
        <taxon>Hypocreomycetidae</taxon>
        <taxon>Hypocreales</taxon>
        <taxon>Bionectriaceae</taxon>
        <taxon>Clonostachys</taxon>
    </lineage>
</organism>